<dbReference type="Proteomes" id="UP000295075">
    <property type="component" value="Unassembled WGS sequence"/>
</dbReference>
<evidence type="ECO:0000313" key="2">
    <source>
        <dbReference type="Proteomes" id="UP000295075"/>
    </source>
</evidence>
<dbReference type="RefSeq" id="WP_132402440.1">
    <property type="nucleotide sequence ID" value="NZ_SMKA01000010.1"/>
</dbReference>
<organism evidence="1 2">
    <name type="scientific">Kribbella albertanoniae</name>
    <dbReference type="NCBI Taxonomy" id="1266829"/>
    <lineage>
        <taxon>Bacteria</taxon>
        <taxon>Bacillati</taxon>
        <taxon>Actinomycetota</taxon>
        <taxon>Actinomycetes</taxon>
        <taxon>Propionibacteriales</taxon>
        <taxon>Kribbellaceae</taxon>
        <taxon>Kribbella</taxon>
    </lineage>
</organism>
<gene>
    <name evidence="1" type="ORF">E1261_04800</name>
</gene>
<dbReference type="OrthoDB" id="3830111at2"/>
<dbReference type="AlphaFoldDB" id="A0A4R4QET6"/>
<accession>A0A4R4QET6</accession>
<reference evidence="1 2" key="1">
    <citation type="submission" date="2019-03" db="EMBL/GenBank/DDBJ databases">
        <title>Draft genome sequences of novel Actinobacteria.</title>
        <authorList>
            <person name="Sahin N."/>
            <person name="Ay H."/>
            <person name="Saygin H."/>
        </authorList>
    </citation>
    <scope>NUCLEOTIDE SEQUENCE [LARGE SCALE GENOMIC DNA]</scope>
    <source>
        <strain evidence="1 2">JCM 30547</strain>
    </source>
</reference>
<comment type="caution">
    <text evidence="1">The sequence shown here is derived from an EMBL/GenBank/DDBJ whole genome shotgun (WGS) entry which is preliminary data.</text>
</comment>
<keyword evidence="2" id="KW-1185">Reference proteome</keyword>
<name>A0A4R4QET6_9ACTN</name>
<proteinExistence type="predicted"/>
<protein>
    <submittedName>
        <fullName evidence="1">Uncharacterized protein</fullName>
    </submittedName>
</protein>
<evidence type="ECO:0000313" key="1">
    <source>
        <dbReference type="EMBL" id="TDC34028.1"/>
    </source>
</evidence>
<dbReference type="EMBL" id="SMKA01000010">
    <property type="protein sequence ID" value="TDC34028.1"/>
    <property type="molecule type" value="Genomic_DNA"/>
</dbReference>
<sequence>MRGRRMYAFEIATRESDGRWTVVASGTNVFSRPPKATVRSLAERWIHEHTGRLGGGRLVIVGRRRGAPRAFVAGVRIQLLDRPGGYALATAYVGVDRRDAVRTDRDHYELPVLTGVDRDRR</sequence>